<keyword evidence="1" id="KW-0472">Membrane</keyword>
<feature type="domain" description="DUF1648" evidence="2">
    <location>
        <begin position="23"/>
        <end position="65"/>
    </location>
</feature>
<evidence type="ECO:0000313" key="4">
    <source>
        <dbReference type="Proteomes" id="UP000304148"/>
    </source>
</evidence>
<dbReference type="AlphaFoldDB" id="A0A383R542"/>
<dbReference type="InterPro" id="IPR012867">
    <property type="entry name" value="DUF1648"/>
</dbReference>
<dbReference type="PANTHER" id="PTHR37810">
    <property type="entry name" value="IMMUNITY PROTEIN SDPI"/>
    <property type="match status" value="1"/>
</dbReference>
<reference evidence="4" key="1">
    <citation type="submission" date="2018-08" db="EMBL/GenBank/DDBJ databases">
        <authorList>
            <person name="Chevrot R."/>
        </authorList>
    </citation>
    <scope>NUCLEOTIDE SEQUENCE [LARGE SCALE GENOMIC DNA]</scope>
</reference>
<evidence type="ECO:0000259" key="2">
    <source>
        <dbReference type="Pfam" id="PF07853"/>
    </source>
</evidence>
<feature type="transmembrane region" description="Helical" evidence="1">
    <location>
        <begin position="169"/>
        <end position="188"/>
    </location>
</feature>
<feature type="transmembrane region" description="Helical" evidence="1">
    <location>
        <begin position="194"/>
        <end position="216"/>
    </location>
</feature>
<gene>
    <name evidence="3" type="ORF">PBLR_10362</name>
</gene>
<feature type="transmembrane region" description="Helical" evidence="1">
    <location>
        <begin position="12"/>
        <end position="31"/>
    </location>
</feature>
<proteinExistence type="predicted"/>
<keyword evidence="1" id="KW-0812">Transmembrane</keyword>
<keyword evidence="1" id="KW-1133">Transmembrane helix</keyword>
<feature type="transmembrane region" description="Helical" evidence="1">
    <location>
        <begin position="51"/>
        <end position="71"/>
    </location>
</feature>
<dbReference type="Proteomes" id="UP000304148">
    <property type="component" value="Chromosome"/>
</dbReference>
<feature type="transmembrane region" description="Helical" evidence="1">
    <location>
        <begin position="92"/>
        <end position="113"/>
    </location>
</feature>
<dbReference type="RefSeq" id="WP_138184467.1">
    <property type="nucleotide sequence ID" value="NZ_LS992241.1"/>
</dbReference>
<evidence type="ECO:0000313" key="3">
    <source>
        <dbReference type="EMBL" id="SYX81943.1"/>
    </source>
</evidence>
<dbReference type="InterPro" id="IPR026272">
    <property type="entry name" value="SdpI"/>
</dbReference>
<organism evidence="3 4">
    <name type="scientific">Paenibacillus alvei</name>
    <name type="common">Bacillus alvei</name>
    <dbReference type="NCBI Taxonomy" id="44250"/>
    <lineage>
        <taxon>Bacteria</taxon>
        <taxon>Bacillati</taxon>
        <taxon>Bacillota</taxon>
        <taxon>Bacilli</taxon>
        <taxon>Bacillales</taxon>
        <taxon>Paenibacillaceae</taxon>
        <taxon>Paenibacillus</taxon>
    </lineage>
</organism>
<dbReference type="Pfam" id="PF07853">
    <property type="entry name" value="DUF1648"/>
    <property type="match status" value="1"/>
</dbReference>
<evidence type="ECO:0000256" key="1">
    <source>
        <dbReference type="SAM" id="Phobius"/>
    </source>
</evidence>
<protein>
    <recommendedName>
        <fullName evidence="2">DUF1648 domain-containing protein</fullName>
    </recommendedName>
</protein>
<sequence length="223" mass="25705">MKLLDQSLEGRAFLVLFVYNVIVAGLMWLAYPKLPERIVSHFNYYGAPDGTMEKTIVFIIFSAILILIPVFMPFIRRADPQQHNYKKFESTYIWFGWALSVFLQAIFGVVIGYHLINGFPVQSLILTALGLLWMFLGNMFGRVRFNYFFGIRTPWTLADEQVWRKTHRLAGKVWLISGLLACAGAWLLPLHWGGYIGLLVIAVSVFVPMIYSYLVFQSKIRPR</sequence>
<name>A0A383R542_PAEAL</name>
<dbReference type="Pfam" id="PF13630">
    <property type="entry name" value="SdpI"/>
    <property type="match status" value="1"/>
</dbReference>
<dbReference type="GO" id="GO:0009636">
    <property type="term" value="P:response to toxic substance"/>
    <property type="evidence" value="ECO:0007669"/>
    <property type="project" value="TreeGrafter"/>
</dbReference>
<dbReference type="PIRSF" id="PIRSF038959">
    <property type="entry name" value="SdpI"/>
    <property type="match status" value="1"/>
</dbReference>
<accession>A0A383R542</accession>
<dbReference type="EMBL" id="LS992241">
    <property type="protein sequence ID" value="SYX81943.1"/>
    <property type="molecule type" value="Genomic_DNA"/>
</dbReference>
<feature type="transmembrane region" description="Helical" evidence="1">
    <location>
        <begin position="119"/>
        <end position="136"/>
    </location>
</feature>
<dbReference type="PANTHER" id="PTHR37810:SF5">
    <property type="entry name" value="IMMUNITY PROTEIN SDPI"/>
    <property type="match status" value="1"/>
</dbReference>
<dbReference type="InterPro" id="IPR025962">
    <property type="entry name" value="SdpI/YhfL"/>
</dbReference>